<dbReference type="CDD" id="cd06261">
    <property type="entry name" value="TM_PBP2"/>
    <property type="match status" value="1"/>
</dbReference>
<dbReference type="eggNOG" id="arCOG00159">
    <property type="taxonomic scope" value="Archaea"/>
</dbReference>
<dbReference type="Pfam" id="PF00528">
    <property type="entry name" value="BPD_transp_1"/>
    <property type="match status" value="1"/>
</dbReference>
<keyword evidence="4 5" id="KW-0472">Membrane</keyword>
<dbReference type="PANTHER" id="PTHR43879">
    <property type="entry name" value="ABC TRANSPORTER PERMEASE PROTEIN"/>
    <property type="match status" value="1"/>
</dbReference>
<dbReference type="PROSITE" id="PS50928">
    <property type="entry name" value="ABC_TM1"/>
    <property type="match status" value="1"/>
</dbReference>
<name>H6QBQ9_PYROT</name>
<evidence type="ECO:0000256" key="4">
    <source>
        <dbReference type="ARBA" id="ARBA00023136"/>
    </source>
</evidence>
<comment type="similarity">
    <text evidence="5">Belongs to the binding-protein-dependent transport system permease family.</text>
</comment>
<dbReference type="STRING" id="698757.Pogu_2525"/>
<feature type="transmembrane region" description="Helical" evidence="5">
    <location>
        <begin position="133"/>
        <end position="156"/>
    </location>
</feature>
<dbReference type="HOGENOM" id="CLU_016047_1_2_2"/>
<evidence type="ECO:0000256" key="1">
    <source>
        <dbReference type="ARBA" id="ARBA00004141"/>
    </source>
</evidence>
<feature type="transmembrane region" description="Helical" evidence="5">
    <location>
        <begin position="7"/>
        <end position="31"/>
    </location>
</feature>
<dbReference type="Proteomes" id="UP000009062">
    <property type="component" value="Chromosome"/>
</dbReference>
<accession>H6QBQ9</accession>
<dbReference type="KEGG" id="pog:Pogu_2525"/>
<proteinExistence type="inferred from homology"/>
<dbReference type="AlphaFoldDB" id="H6QBQ9"/>
<keyword evidence="7" id="KW-0762">Sugar transport</keyword>
<evidence type="ECO:0000256" key="2">
    <source>
        <dbReference type="ARBA" id="ARBA00022692"/>
    </source>
</evidence>
<dbReference type="EMBL" id="CP003316">
    <property type="protein sequence ID" value="AFA40552.1"/>
    <property type="molecule type" value="Genomic_DNA"/>
</dbReference>
<dbReference type="InterPro" id="IPR000515">
    <property type="entry name" value="MetI-like"/>
</dbReference>
<feature type="transmembrane region" description="Helical" evidence="5">
    <location>
        <begin position="237"/>
        <end position="260"/>
    </location>
</feature>
<evidence type="ECO:0000313" key="8">
    <source>
        <dbReference type="Proteomes" id="UP000009062"/>
    </source>
</evidence>
<gene>
    <name evidence="7" type="ordered locus">Pogu_2525</name>
</gene>
<dbReference type="SUPFAM" id="SSF161098">
    <property type="entry name" value="MetI-like"/>
    <property type="match status" value="1"/>
</dbReference>
<evidence type="ECO:0000313" key="7">
    <source>
        <dbReference type="EMBL" id="AFA40552.1"/>
    </source>
</evidence>
<protein>
    <submittedName>
        <fullName evidence="7">ABC-type sugar transport system, permease component</fullName>
    </submittedName>
</protein>
<dbReference type="NCBIfam" id="NF040932">
    <property type="entry name" value="ABC_arch_GlcU"/>
    <property type="match status" value="1"/>
</dbReference>
<feature type="domain" description="ABC transmembrane type-1" evidence="6">
    <location>
        <begin position="65"/>
        <end position="255"/>
    </location>
</feature>
<evidence type="ECO:0000256" key="5">
    <source>
        <dbReference type="RuleBase" id="RU363032"/>
    </source>
</evidence>
<dbReference type="GO" id="GO:0055085">
    <property type="term" value="P:transmembrane transport"/>
    <property type="evidence" value="ECO:0007669"/>
    <property type="project" value="InterPro"/>
</dbReference>
<keyword evidence="8" id="KW-1185">Reference proteome</keyword>
<comment type="subcellular location">
    <subcellularLocation>
        <location evidence="5">Cell membrane</location>
        <topology evidence="5">Multi-pass membrane protein</topology>
    </subcellularLocation>
    <subcellularLocation>
        <location evidence="1">Membrane</location>
        <topology evidence="1">Multi-pass membrane protein</topology>
    </subcellularLocation>
</comment>
<reference evidence="7 8" key="1">
    <citation type="journal article" date="2012" name="Stand. Genomic Sci.">
        <title>Complete genome sequence of Pyrobaculum oguniense.</title>
        <authorList>
            <person name="Bernick D.L."/>
            <person name="Karplus K."/>
            <person name="Lui L.M."/>
            <person name="Coker J.K."/>
            <person name="Murphy J.N."/>
            <person name="Chan P.P."/>
            <person name="Cozen A.E."/>
            <person name="Lowe T.M."/>
        </authorList>
    </citation>
    <scope>NUCLEOTIDE SEQUENCE [LARGE SCALE GENOMIC DNA]</scope>
    <source>
        <strain evidence="7 8">TE7</strain>
    </source>
</reference>
<organism evidence="7 8">
    <name type="scientific">Pyrobaculum oguniense (strain DSM 13380 / JCM 10595 / TE7)</name>
    <dbReference type="NCBI Taxonomy" id="698757"/>
    <lineage>
        <taxon>Archaea</taxon>
        <taxon>Thermoproteota</taxon>
        <taxon>Thermoprotei</taxon>
        <taxon>Thermoproteales</taxon>
        <taxon>Thermoproteaceae</taxon>
        <taxon>Pyrobaculum</taxon>
    </lineage>
</organism>
<dbReference type="Gene3D" id="1.10.3720.10">
    <property type="entry name" value="MetI-like"/>
    <property type="match status" value="1"/>
</dbReference>
<dbReference type="InterPro" id="IPR035906">
    <property type="entry name" value="MetI-like_sf"/>
</dbReference>
<dbReference type="InterPro" id="IPR054927">
    <property type="entry name" value="GlcU_transporter"/>
</dbReference>
<keyword evidence="5" id="KW-0813">Transport</keyword>
<dbReference type="PANTHER" id="PTHR43879:SF1">
    <property type="entry name" value="GLUCOSE IMPORT SYSTEM PERMEASE PROTEIN GLCU"/>
    <property type="match status" value="1"/>
</dbReference>
<evidence type="ECO:0000259" key="6">
    <source>
        <dbReference type="PROSITE" id="PS50928"/>
    </source>
</evidence>
<evidence type="ECO:0000256" key="3">
    <source>
        <dbReference type="ARBA" id="ARBA00022989"/>
    </source>
</evidence>
<keyword evidence="3 5" id="KW-1133">Transmembrane helix</keyword>
<feature type="transmembrane region" description="Helical" evidence="5">
    <location>
        <begin position="64"/>
        <end position="88"/>
    </location>
</feature>
<feature type="transmembrane region" description="Helical" evidence="5">
    <location>
        <begin position="177"/>
        <end position="199"/>
    </location>
</feature>
<feature type="transmembrane region" description="Helical" evidence="5">
    <location>
        <begin position="100"/>
        <end position="121"/>
    </location>
</feature>
<sequence length="271" mass="29135">MDKIRLLPHLIIAGIGALWALPLYVLTIGALKPLSEVLTTPVYVPSTNIDLTTLFRVAGELAPVLLNTALVVIPTALGAAFIGSLGAYALWRATTKLKDVLLVVVAVATYLPYQSAVVPLARFMTERGLFDTLYGIALGLLIFFIPFATLMMLIFITAIPRSVVEAAEIDGAGEMLIFAKAVLPLLGPAFTSVATYLTISGWNNFFIPLALSRTYNNHITLKVFSYVGQSGNLYNEMFSAALIASLPPLLLFIALGRYFIRGLLVLGSGGK</sequence>
<keyword evidence="2 5" id="KW-0812">Transmembrane</keyword>
<dbReference type="GO" id="GO:0005886">
    <property type="term" value="C:plasma membrane"/>
    <property type="evidence" value="ECO:0007669"/>
    <property type="project" value="UniProtKB-SubCell"/>
</dbReference>